<dbReference type="HOGENOM" id="CLU_1294674_0_0_1"/>
<gene>
    <name evidence="2" type="ORF">MGU_09551</name>
</gene>
<dbReference type="GO" id="GO:0008168">
    <property type="term" value="F:methyltransferase activity"/>
    <property type="evidence" value="ECO:0007669"/>
    <property type="project" value="UniProtKB-KW"/>
</dbReference>
<dbReference type="InterPro" id="IPR029063">
    <property type="entry name" value="SAM-dependent_MTases_sf"/>
</dbReference>
<protein>
    <submittedName>
        <fullName evidence="2">FtsJ-like methyltransferase family protein</fullName>
    </submittedName>
</protein>
<dbReference type="Gene3D" id="3.40.50.150">
    <property type="entry name" value="Vaccinia Virus protein VP39"/>
    <property type="match status" value="1"/>
</dbReference>
<comment type="caution">
    <text evidence="2">The sequence shown here is derived from an EMBL/GenBank/DDBJ whole genome shotgun (WGS) entry which is preliminary data.</text>
</comment>
<sequence>MQLDQLDINTLAGDMGFSDLPESSTGSTKFTTDRLLDQHKFWAPGLQSAHLPGCSSLHKFHVAICGCQVTRACQEKEQLGERNGPRRLLLAQLVIAMEQLENGGTLIAVLHKPESFHTAQILHMFSGFSHLVLFKPQKVHAKRSSFYMVARRVQSRSDQASEAVRLWKKEWFTTTFGPGSPHKLSRKQLAAPECDGSSASHQKLTASVAWSRP</sequence>
<keyword evidence="3" id="KW-1185">Reference proteome</keyword>
<dbReference type="GO" id="GO:0032259">
    <property type="term" value="P:methylation"/>
    <property type="evidence" value="ECO:0007669"/>
    <property type="project" value="UniProtKB-KW"/>
</dbReference>
<name>A0A0B4GKW2_METGA</name>
<evidence type="ECO:0000256" key="1">
    <source>
        <dbReference type="SAM" id="MobiDB-lite"/>
    </source>
</evidence>
<proteinExistence type="predicted"/>
<dbReference type="EMBL" id="AZNH01000065">
    <property type="protein sequence ID" value="KID83188.1"/>
    <property type="molecule type" value="Genomic_DNA"/>
</dbReference>
<dbReference type="AlphaFoldDB" id="A0A0B4GKW2"/>
<accession>A0A0B4GKW2</accession>
<evidence type="ECO:0000313" key="3">
    <source>
        <dbReference type="Proteomes" id="UP000031192"/>
    </source>
</evidence>
<evidence type="ECO:0000313" key="2">
    <source>
        <dbReference type="EMBL" id="KID83188.1"/>
    </source>
</evidence>
<organism evidence="2 3">
    <name type="scientific">Metarhizium guizhouense (strain ARSEF 977)</name>
    <dbReference type="NCBI Taxonomy" id="1276136"/>
    <lineage>
        <taxon>Eukaryota</taxon>
        <taxon>Fungi</taxon>
        <taxon>Dikarya</taxon>
        <taxon>Ascomycota</taxon>
        <taxon>Pezizomycotina</taxon>
        <taxon>Sordariomycetes</taxon>
        <taxon>Hypocreomycetidae</taxon>
        <taxon>Hypocreales</taxon>
        <taxon>Clavicipitaceae</taxon>
        <taxon>Metarhizium</taxon>
    </lineage>
</organism>
<feature type="region of interest" description="Disordered" evidence="1">
    <location>
        <begin position="179"/>
        <end position="213"/>
    </location>
</feature>
<dbReference type="Proteomes" id="UP000031192">
    <property type="component" value="Unassembled WGS sequence"/>
</dbReference>
<reference evidence="2 3" key="1">
    <citation type="journal article" date="2014" name="Proc. Natl. Acad. Sci. U.S.A.">
        <title>Trajectory and genomic determinants of fungal-pathogen speciation and host adaptation.</title>
        <authorList>
            <person name="Hu X."/>
            <person name="Xiao G."/>
            <person name="Zheng P."/>
            <person name="Shang Y."/>
            <person name="Su Y."/>
            <person name="Zhang X."/>
            <person name="Liu X."/>
            <person name="Zhan S."/>
            <person name="St Leger R.J."/>
            <person name="Wang C."/>
        </authorList>
    </citation>
    <scope>NUCLEOTIDE SEQUENCE [LARGE SCALE GENOMIC DNA]</scope>
    <source>
        <strain evidence="2 3">ARSEF 977</strain>
    </source>
</reference>